<keyword evidence="1" id="KW-0444">Lipid biosynthesis</keyword>
<dbReference type="Pfam" id="PF04336">
    <property type="entry name" value="ACP_PD"/>
    <property type="match status" value="1"/>
</dbReference>
<dbReference type="RefSeq" id="WP_130094751.1">
    <property type="nucleotide sequence ID" value="NZ_SETE01000007.1"/>
</dbReference>
<dbReference type="EMBL" id="SETE01000007">
    <property type="protein sequence ID" value="RYM32063.1"/>
    <property type="molecule type" value="Genomic_DNA"/>
</dbReference>
<comment type="caution">
    <text evidence="4">The sequence shown here is derived from an EMBL/GenBank/DDBJ whole genome shotgun (WGS) entry which is preliminary data.</text>
</comment>
<evidence type="ECO:0000256" key="3">
    <source>
        <dbReference type="ARBA" id="ARBA00023098"/>
    </source>
</evidence>
<evidence type="ECO:0000256" key="1">
    <source>
        <dbReference type="ARBA" id="ARBA00022516"/>
    </source>
</evidence>
<dbReference type="AlphaFoldDB" id="A0A4Q4KFX3"/>
<organism evidence="4 5">
    <name type="scientific">Brumimicrobium glaciale</name>
    <dbReference type="NCBI Taxonomy" id="200475"/>
    <lineage>
        <taxon>Bacteria</taxon>
        <taxon>Pseudomonadati</taxon>
        <taxon>Bacteroidota</taxon>
        <taxon>Flavobacteriia</taxon>
        <taxon>Flavobacteriales</taxon>
        <taxon>Crocinitomicaceae</taxon>
        <taxon>Brumimicrobium</taxon>
    </lineage>
</organism>
<evidence type="ECO:0000313" key="5">
    <source>
        <dbReference type="Proteomes" id="UP000293952"/>
    </source>
</evidence>
<dbReference type="OrthoDB" id="8442777at2"/>
<keyword evidence="2" id="KW-0378">Hydrolase</keyword>
<dbReference type="PANTHER" id="PTHR38764">
    <property type="entry name" value="ACYL CARRIER PROTEIN PHOSPHODIESTERASE"/>
    <property type="match status" value="1"/>
</dbReference>
<evidence type="ECO:0000313" key="4">
    <source>
        <dbReference type="EMBL" id="RYM32063.1"/>
    </source>
</evidence>
<dbReference type="InterPro" id="IPR007431">
    <property type="entry name" value="ACP_PD"/>
</dbReference>
<name>A0A4Q4KFX3_9FLAO</name>
<accession>A0A4Q4KFX3</accession>
<keyword evidence="3" id="KW-0443">Lipid metabolism</keyword>
<dbReference type="Proteomes" id="UP000293952">
    <property type="component" value="Unassembled WGS sequence"/>
</dbReference>
<evidence type="ECO:0000256" key="2">
    <source>
        <dbReference type="ARBA" id="ARBA00022801"/>
    </source>
</evidence>
<proteinExistence type="predicted"/>
<gene>
    <name evidence="4" type="ORF">ERX46_15365</name>
</gene>
<protein>
    <submittedName>
        <fullName evidence="4">DUF479 domain-containing protein</fullName>
    </submittedName>
</protein>
<dbReference type="GO" id="GO:0006633">
    <property type="term" value="P:fatty acid biosynthetic process"/>
    <property type="evidence" value="ECO:0007669"/>
    <property type="project" value="InterPro"/>
</dbReference>
<sequence>MNYLGHLYFSKEKPDLMVANLFGDFIKGKDYSFLPKIVQEGVLLHRQIDDYVDHHPTVTELRLHLYNELPKIAGIAIDLYFDHLLAKDWSTYHSKSLDEFVDPFLAYTKNAKNLKFNNPKYEYPQHFINLLNAISKHNLLKRYVHLDGLAMASEGLSRRISFENNLDMAVVVFQNNEKRIEAAFEVYMKAAKLRFNVKD</sequence>
<dbReference type="PANTHER" id="PTHR38764:SF1">
    <property type="entry name" value="ACYL CARRIER PROTEIN PHOSPHODIESTERASE"/>
    <property type="match status" value="1"/>
</dbReference>
<keyword evidence="5" id="KW-1185">Reference proteome</keyword>
<dbReference type="GO" id="GO:0008770">
    <property type="term" value="F:[acyl-carrier-protein] phosphodiesterase activity"/>
    <property type="evidence" value="ECO:0007669"/>
    <property type="project" value="InterPro"/>
</dbReference>
<reference evidence="4 5" key="1">
    <citation type="submission" date="2019-02" db="EMBL/GenBank/DDBJ databases">
        <title>Genome sequence of the sea-ice species Brumimicrobium glaciale.</title>
        <authorList>
            <person name="Bowman J.P."/>
        </authorList>
    </citation>
    <scope>NUCLEOTIDE SEQUENCE [LARGE SCALE GENOMIC DNA]</scope>
    <source>
        <strain evidence="4 5">IC156</strain>
    </source>
</reference>